<dbReference type="RefSeq" id="WP_273378870.1">
    <property type="nucleotide sequence ID" value="NZ_PIUK01000050.1"/>
</dbReference>
<dbReference type="EMBL" id="PIUK01000050">
    <property type="protein sequence ID" value="MBY6275968.1"/>
    <property type="molecule type" value="Genomic_DNA"/>
</dbReference>
<gene>
    <name evidence="1" type="ORF">CWE10_07040</name>
</gene>
<comment type="caution">
    <text evidence="1">The sequence shown here is derived from an EMBL/GenBank/DDBJ whole genome shotgun (WGS) entry which is preliminary data.</text>
</comment>
<dbReference type="SUPFAM" id="SSF110296">
    <property type="entry name" value="Oligoxyloglucan reducing end-specific cellobiohydrolase"/>
    <property type="match status" value="1"/>
</dbReference>
<reference evidence="1" key="1">
    <citation type="submission" date="2017-11" db="EMBL/GenBank/DDBJ databases">
        <title>Three new genomes from thermophilic consortium.</title>
        <authorList>
            <person name="Quaggio R."/>
            <person name="Amgarten D."/>
            <person name="Setubal J.C."/>
        </authorList>
    </citation>
    <scope>NUCLEOTIDE SEQUENCE</scope>
    <source>
        <strain evidence="1">ZCTH01-B2</strain>
    </source>
</reference>
<accession>A0A953I7M7</accession>
<dbReference type="Proteomes" id="UP000732377">
    <property type="component" value="Unassembled WGS sequence"/>
</dbReference>
<sequence>MLEDWIMDDHRPEGERHGIPIDIQFSSRLDGWLTIEGTAASKGGIGVTRDGGKHWDIHLPDSMPTIVSVTALDAEHAWIVGVDKVGQSVLIQTDDSATTWRAVDVGASQTGSSAN</sequence>
<protein>
    <recommendedName>
        <fullName evidence="3">Photosynthesis system II assembly factor Ycf48/Hcf136-like domain-containing protein</fullName>
    </recommendedName>
</protein>
<name>A0A953I7M7_SYMTR</name>
<evidence type="ECO:0000313" key="1">
    <source>
        <dbReference type="EMBL" id="MBY6275968.1"/>
    </source>
</evidence>
<dbReference type="AlphaFoldDB" id="A0A953I7M7"/>
<proteinExistence type="predicted"/>
<organism evidence="1 2">
    <name type="scientific">Symbiobacterium thermophilum</name>
    <dbReference type="NCBI Taxonomy" id="2734"/>
    <lineage>
        <taxon>Bacteria</taxon>
        <taxon>Bacillati</taxon>
        <taxon>Bacillota</taxon>
        <taxon>Clostridia</taxon>
        <taxon>Eubacteriales</taxon>
        <taxon>Symbiobacteriaceae</taxon>
        <taxon>Symbiobacterium</taxon>
    </lineage>
</organism>
<evidence type="ECO:0000313" key="2">
    <source>
        <dbReference type="Proteomes" id="UP000732377"/>
    </source>
</evidence>
<evidence type="ECO:0008006" key="3">
    <source>
        <dbReference type="Google" id="ProtNLM"/>
    </source>
</evidence>